<dbReference type="NCBIfam" id="TIGR01239">
    <property type="entry name" value="galT_2"/>
    <property type="match status" value="1"/>
</dbReference>
<name>A0A1V4SVI2_9CLOT</name>
<evidence type="ECO:0000256" key="9">
    <source>
        <dbReference type="ARBA" id="ARBA00023277"/>
    </source>
</evidence>
<evidence type="ECO:0000256" key="8">
    <source>
        <dbReference type="ARBA" id="ARBA00023144"/>
    </source>
</evidence>
<feature type="domain" description="Galactose-1-phosphate uridyl transferase N-terminal" evidence="11">
    <location>
        <begin position="20"/>
        <end position="232"/>
    </location>
</feature>
<evidence type="ECO:0000256" key="1">
    <source>
        <dbReference type="ARBA" id="ARBA00001107"/>
    </source>
</evidence>
<accession>A0A1V4SVI2</accession>
<dbReference type="PANTHER" id="PTHR39191">
    <property type="entry name" value="GALACTOSE-1-PHOSPHATE URIDYLYLTRANSFERASE"/>
    <property type="match status" value="1"/>
</dbReference>
<evidence type="ECO:0000313" key="14">
    <source>
        <dbReference type="Proteomes" id="UP000191448"/>
    </source>
</evidence>
<feature type="domain" description="Galactose-1-phosphate uridyl transferase C-terminal" evidence="12">
    <location>
        <begin position="248"/>
        <end position="429"/>
    </location>
</feature>
<dbReference type="NCBIfam" id="NF003629">
    <property type="entry name" value="PRK05270.1-2"/>
    <property type="match status" value="1"/>
</dbReference>
<dbReference type="PIRSF" id="PIRSF006005">
    <property type="entry name" value="GalT_BS"/>
    <property type="match status" value="1"/>
</dbReference>
<protein>
    <recommendedName>
        <fullName evidence="10">Galactose-1-phosphate uridylyltransferase</fullName>
        <shortName evidence="10">Gal-1-P uridylyltransferase</shortName>
        <ecNumber evidence="10">2.7.7.12</ecNumber>
    </recommendedName>
    <alternativeName>
        <fullName evidence="10">UDP-glucose--hexose-1-phosphate uridylyltransferase</fullName>
    </alternativeName>
</protein>
<keyword evidence="7 10" id="KW-0548">Nucleotidyltransferase</keyword>
<dbReference type="InterPro" id="IPR005850">
    <property type="entry name" value="GalP_Utransf_C"/>
</dbReference>
<gene>
    <name evidence="13" type="primary">galT_1</name>
    <name evidence="10" type="synonym">galT</name>
    <name evidence="13" type="ORF">CLTHE_20750</name>
</gene>
<dbReference type="EC" id="2.7.7.12" evidence="10"/>
<dbReference type="InterPro" id="IPR000766">
    <property type="entry name" value="GalP_uridyl_Trfase_II"/>
</dbReference>
<evidence type="ECO:0000256" key="5">
    <source>
        <dbReference type="ARBA" id="ARBA00022490"/>
    </source>
</evidence>
<dbReference type="Pfam" id="PF02744">
    <property type="entry name" value="GalP_UDP_tr_C"/>
    <property type="match status" value="1"/>
</dbReference>
<dbReference type="OrthoDB" id="2293at2"/>
<keyword evidence="5 10" id="KW-0963">Cytoplasm</keyword>
<dbReference type="AlphaFoldDB" id="A0A1V4SVI2"/>
<comment type="caution">
    <text evidence="13">The sequence shown here is derived from an EMBL/GenBank/DDBJ whole genome shotgun (WGS) entry which is preliminary data.</text>
</comment>
<dbReference type="GO" id="GO:0008108">
    <property type="term" value="F:UDP-glucose:hexose-1-phosphate uridylyltransferase activity"/>
    <property type="evidence" value="ECO:0007669"/>
    <property type="project" value="UniProtKB-UniRule"/>
</dbReference>
<comment type="catalytic activity">
    <reaction evidence="1 10">
        <text>alpha-D-galactose 1-phosphate + UDP-alpha-D-glucose = alpha-D-glucose 1-phosphate + UDP-alpha-D-galactose</text>
        <dbReference type="Rhea" id="RHEA:13989"/>
        <dbReference type="ChEBI" id="CHEBI:58336"/>
        <dbReference type="ChEBI" id="CHEBI:58601"/>
        <dbReference type="ChEBI" id="CHEBI:58885"/>
        <dbReference type="ChEBI" id="CHEBI:66914"/>
        <dbReference type="EC" id="2.7.7.12"/>
    </reaction>
</comment>
<evidence type="ECO:0000256" key="7">
    <source>
        <dbReference type="ARBA" id="ARBA00022695"/>
    </source>
</evidence>
<evidence type="ECO:0000256" key="3">
    <source>
        <dbReference type="ARBA" id="ARBA00004947"/>
    </source>
</evidence>
<dbReference type="GO" id="GO:0006012">
    <property type="term" value="P:galactose metabolic process"/>
    <property type="evidence" value="ECO:0007669"/>
    <property type="project" value="UniProtKB-UniRule"/>
</dbReference>
<evidence type="ECO:0000256" key="4">
    <source>
        <dbReference type="ARBA" id="ARBA00008706"/>
    </source>
</evidence>
<evidence type="ECO:0000256" key="10">
    <source>
        <dbReference type="HAMAP-Rule" id="MF_00571"/>
    </source>
</evidence>
<dbReference type="EMBL" id="LTAY01000051">
    <property type="protein sequence ID" value="OPX47238.1"/>
    <property type="molecule type" value="Genomic_DNA"/>
</dbReference>
<evidence type="ECO:0000259" key="12">
    <source>
        <dbReference type="Pfam" id="PF02744"/>
    </source>
</evidence>
<comment type="pathway">
    <text evidence="3 10">Carbohydrate metabolism; galactose metabolism.</text>
</comment>
<reference evidence="13 14" key="1">
    <citation type="submission" date="2016-02" db="EMBL/GenBank/DDBJ databases">
        <title>Genome sequence of Clostridium thermobutyricum DSM 4928.</title>
        <authorList>
            <person name="Poehlein A."/>
            <person name="Daniel R."/>
        </authorList>
    </citation>
    <scope>NUCLEOTIDE SEQUENCE [LARGE SCALE GENOMIC DNA]</scope>
    <source>
        <strain evidence="13 14">DSM 4928</strain>
    </source>
</reference>
<keyword evidence="8 10" id="KW-0299">Galactose metabolism</keyword>
<organism evidence="13 14">
    <name type="scientific">Clostridium thermobutyricum DSM 4928</name>
    <dbReference type="NCBI Taxonomy" id="1121339"/>
    <lineage>
        <taxon>Bacteria</taxon>
        <taxon>Bacillati</taxon>
        <taxon>Bacillota</taxon>
        <taxon>Clostridia</taxon>
        <taxon>Eubacteriales</taxon>
        <taxon>Clostridiaceae</taxon>
        <taxon>Clostridium</taxon>
    </lineage>
</organism>
<comment type="similarity">
    <text evidence="4 10">Belongs to the galactose-1-phosphate uridylyltransferase type 2 family.</text>
</comment>
<dbReference type="InterPro" id="IPR005849">
    <property type="entry name" value="GalP_Utransf_N"/>
</dbReference>
<comment type="subcellular location">
    <subcellularLocation>
        <location evidence="2 10">Cytoplasm</location>
    </subcellularLocation>
</comment>
<dbReference type="PROSITE" id="PS01163">
    <property type="entry name" value="GAL_P_UDP_TRANSF_II"/>
    <property type="match status" value="1"/>
</dbReference>
<dbReference type="RefSeq" id="WP_080023284.1">
    <property type="nucleotide sequence ID" value="NZ_LTAY01000051.1"/>
</dbReference>
<evidence type="ECO:0000259" key="11">
    <source>
        <dbReference type="Pfam" id="PF01087"/>
    </source>
</evidence>
<evidence type="ECO:0000313" key="13">
    <source>
        <dbReference type="EMBL" id="OPX47238.1"/>
    </source>
</evidence>
<keyword evidence="6 10" id="KW-0808">Transferase</keyword>
<dbReference type="GO" id="GO:0005737">
    <property type="term" value="C:cytoplasm"/>
    <property type="evidence" value="ECO:0007669"/>
    <property type="project" value="UniProtKB-SubCell"/>
</dbReference>
<keyword evidence="9 10" id="KW-0119">Carbohydrate metabolism</keyword>
<dbReference type="Proteomes" id="UP000191448">
    <property type="component" value="Unassembled WGS sequence"/>
</dbReference>
<evidence type="ECO:0000256" key="6">
    <source>
        <dbReference type="ARBA" id="ARBA00022679"/>
    </source>
</evidence>
<dbReference type="InterPro" id="IPR023425">
    <property type="entry name" value="GalP_uridyl_Trfase_II_CS"/>
</dbReference>
<sequence>MDIYKEIERLVQYGLKKELFKEEDKIFIRNSLIALFNLDEYKEVKIEDEDLDSPTEILDNLLNYAFEQRILEWNTSVYRDLLDTKIMGVLMPRPSEVTREFNFKYNKDKKEATDYFYNLSKVCNYIRTDRIAKNITWKSETEYGDLDITINLSKPEKDPKAIAAAKNLKASSYPSCLLCKENVGYSGRVNHPARQNLRVIEIDLKNEQWYMQYSPYSYYSEHSIIFSGKHVPMVIDKDTFDRGLEFVEKFPHYFLGSNADLPIVGGSILSHDHYQGGRYEFAMDRAKDVKKFSVDGYDDIELSIIKWPLTVIRMKTKDRNRLSELAEKILNHWREYSDEKVEILAFSGDIPHNTITPIIRRRGELFELDLVLRNNRTNEKHPDGIFHPHKELHHIKKENIGLIEVLGLAVLPSRLKDELEEIKDYILNKEKYKYKITDTLKIHLDWIEEIEERNTFTKENIDELIQKEVGEVFAKVLEHCGVFKWDNAGREALDRYISDLKLKI</sequence>
<evidence type="ECO:0000256" key="2">
    <source>
        <dbReference type="ARBA" id="ARBA00004496"/>
    </source>
</evidence>
<dbReference type="Pfam" id="PF01087">
    <property type="entry name" value="GalP_UDP_transf"/>
    <property type="match status" value="1"/>
</dbReference>
<dbReference type="HAMAP" id="MF_00571">
    <property type="entry name" value="GalP_UDP_trans"/>
    <property type="match status" value="1"/>
</dbReference>
<dbReference type="UniPathway" id="UPA00214"/>
<proteinExistence type="inferred from homology"/>
<dbReference type="PANTHER" id="PTHR39191:SF1">
    <property type="entry name" value="DUF4922 DOMAIN-CONTAINING PROTEIN"/>
    <property type="match status" value="1"/>
</dbReference>